<dbReference type="Pfam" id="PF20152">
    <property type="entry name" value="DUF6534"/>
    <property type="match status" value="2"/>
</dbReference>
<feature type="transmembrane region" description="Helical" evidence="2">
    <location>
        <begin position="206"/>
        <end position="227"/>
    </location>
</feature>
<sequence>MSALPPIPPDIGRIAGPLLIGYLLNWGLEGVLAMQIYMYYLAFPDDPLQNKLLAYGVFLFESVQTILLTATAFHSFAAGFGNLVALDRIGLIWFTVPIMSGIVAFVAQVFYAYRIKVLSQTKAPSAIIIVLAFVQLGGAIATGIESKKAVFTSRFLRRTSLITTGIWNGGSALCDIIIAGCMTFYLWRRGTGMKQTQRLIKRLIRLVVETGSLTAAIAILNLILALLPGQPTYYQTTAGVLGKMYSNTMMVVFNSRLKLAYETTTLQEMSISYRPNPLATEEYPMGGSGVQESTLVPTIQRSVCQESPHLTTSAMSSLPPIPADIGRIAGPLLIGHLLNWSLFGVLSMQVYMYYLAFPNDPEHSRLLVFGVYLFEATQTFLLTQSAFHGFAEGFGNLLFLDEIGTIWFSVPIMSGIGKSLELILGVSSTAADTIYITVAFVAQSFYAYRISILAQSKLVASFIVLLAVVQLGGAIATGVESKEARFNSQFLGRKSYITTGIWNGGSALCDIIIAICMTVYLSRRNTGMKHTSLLLKKIIRLTIETGSLTAVIALTNFILALLPGHPTYYMTTAGILGKLYSNSMMAVFNSRMRIGADNNTSSHEVSSTGPRSRIETTVRNVNAYEMRGGVSITREEVTFPPPENWAKASTSSAEDAEMKANLISS</sequence>
<feature type="transmembrane region" description="Helical" evidence="2">
    <location>
        <begin position="422"/>
        <end position="446"/>
    </location>
</feature>
<protein>
    <recommendedName>
        <fullName evidence="3">DUF6534 domain-containing protein</fullName>
    </recommendedName>
</protein>
<feature type="transmembrane region" description="Helical" evidence="2">
    <location>
        <begin position="20"/>
        <end position="40"/>
    </location>
</feature>
<evidence type="ECO:0000313" key="4">
    <source>
        <dbReference type="EMBL" id="PPQ95532.1"/>
    </source>
</evidence>
<evidence type="ECO:0000313" key="5">
    <source>
        <dbReference type="Proteomes" id="UP000284706"/>
    </source>
</evidence>
<proteinExistence type="predicted"/>
<feature type="transmembrane region" description="Helical" evidence="2">
    <location>
        <begin position="337"/>
        <end position="357"/>
    </location>
</feature>
<dbReference type="Proteomes" id="UP000284706">
    <property type="component" value="Unassembled WGS sequence"/>
</dbReference>
<evidence type="ECO:0000256" key="2">
    <source>
        <dbReference type="SAM" id="Phobius"/>
    </source>
</evidence>
<dbReference type="PANTHER" id="PTHR40465:SF1">
    <property type="entry name" value="DUF6534 DOMAIN-CONTAINING PROTEIN"/>
    <property type="match status" value="1"/>
</dbReference>
<feature type="transmembrane region" description="Helical" evidence="2">
    <location>
        <begin position="164"/>
        <end position="186"/>
    </location>
</feature>
<keyword evidence="5" id="KW-1185">Reference proteome</keyword>
<feature type="transmembrane region" description="Helical" evidence="2">
    <location>
        <begin position="499"/>
        <end position="521"/>
    </location>
</feature>
<keyword evidence="2" id="KW-1133">Transmembrane helix</keyword>
<name>A0A409XXN1_9AGAR</name>
<feature type="domain" description="DUF6534" evidence="3">
    <location>
        <begin position="506"/>
        <end position="592"/>
    </location>
</feature>
<feature type="region of interest" description="Disordered" evidence="1">
    <location>
        <begin position="644"/>
        <end position="665"/>
    </location>
</feature>
<organism evidence="4 5">
    <name type="scientific">Gymnopilus dilepis</name>
    <dbReference type="NCBI Taxonomy" id="231916"/>
    <lineage>
        <taxon>Eukaryota</taxon>
        <taxon>Fungi</taxon>
        <taxon>Dikarya</taxon>
        <taxon>Basidiomycota</taxon>
        <taxon>Agaricomycotina</taxon>
        <taxon>Agaricomycetes</taxon>
        <taxon>Agaricomycetidae</taxon>
        <taxon>Agaricales</taxon>
        <taxon>Agaricineae</taxon>
        <taxon>Hymenogastraceae</taxon>
        <taxon>Gymnopilus</taxon>
    </lineage>
</organism>
<reference evidence="4 5" key="1">
    <citation type="journal article" date="2018" name="Evol. Lett.">
        <title>Horizontal gene cluster transfer increased hallucinogenic mushroom diversity.</title>
        <authorList>
            <person name="Reynolds H.T."/>
            <person name="Vijayakumar V."/>
            <person name="Gluck-Thaler E."/>
            <person name="Korotkin H.B."/>
            <person name="Matheny P.B."/>
            <person name="Slot J.C."/>
        </authorList>
    </citation>
    <scope>NUCLEOTIDE SEQUENCE [LARGE SCALE GENOMIC DNA]</scope>
    <source>
        <strain evidence="4 5">SRW20</strain>
    </source>
</reference>
<dbReference type="InParanoid" id="A0A409XXN1"/>
<feature type="domain" description="DUF6534" evidence="3">
    <location>
        <begin position="171"/>
        <end position="256"/>
    </location>
</feature>
<feature type="transmembrane region" description="Helical" evidence="2">
    <location>
        <begin position="458"/>
        <end position="479"/>
    </location>
</feature>
<accession>A0A409XXN1</accession>
<evidence type="ECO:0000259" key="3">
    <source>
        <dbReference type="Pfam" id="PF20152"/>
    </source>
</evidence>
<dbReference type="EMBL" id="NHYE01001423">
    <property type="protein sequence ID" value="PPQ95532.1"/>
    <property type="molecule type" value="Genomic_DNA"/>
</dbReference>
<keyword evidence="2" id="KW-0812">Transmembrane</keyword>
<dbReference type="AlphaFoldDB" id="A0A409XXN1"/>
<feature type="transmembrane region" description="Helical" evidence="2">
    <location>
        <begin position="89"/>
        <end position="113"/>
    </location>
</feature>
<evidence type="ECO:0000256" key="1">
    <source>
        <dbReference type="SAM" id="MobiDB-lite"/>
    </source>
</evidence>
<comment type="caution">
    <text evidence="4">The sequence shown here is derived from an EMBL/GenBank/DDBJ whole genome shotgun (WGS) entry which is preliminary data.</text>
</comment>
<feature type="transmembrane region" description="Helical" evidence="2">
    <location>
        <begin position="568"/>
        <end position="588"/>
    </location>
</feature>
<dbReference type="InterPro" id="IPR045339">
    <property type="entry name" value="DUF6534"/>
</dbReference>
<feature type="transmembrane region" description="Helical" evidence="2">
    <location>
        <begin position="125"/>
        <end position="144"/>
    </location>
</feature>
<feature type="transmembrane region" description="Helical" evidence="2">
    <location>
        <begin position="363"/>
        <end position="382"/>
    </location>
</feature>
<dbReference type="PANTHER" id="PTHR40465">
    <property type="entry name" value="CHROMOSOME 1, WHOLE GENOME SHOTGUN SEQUENCE"/>
    <property type="match status" value="1"/>
</dbReference>
<gene>
    <name evidence="4" type="ORF">CVT26_008557</name>
</gene>
<keyword evidence="2" id="KW-0472">Membrane</keyword>
<dbReference type="OrthoDB" id="3223377at2759"/>
<feature type="transmembrane region" description="Helical" evidence="2">
    <location>
        <begin position="52"/>
        <end position="77"/>
    </location>
</feature>
<feature type="transmembrane region" description="Helical" evidence="2">
    <location>
        <begin position="541"/>
        <end position="562"/>
    </location>
</feature>